<dbReference type="HAMAP" id="MF_01147">
    <property type="entry name" value="Lgt"/>
    <property type="match status" value="1"/>
</dbReference>
<comment type="subcellular location">
    <subcellularLocation>
        <location evidence="7">Cell membrane</location>
        <topology evidence="7">Multi-pass membrane protein</topology>
    </subcellularLocation>
</comment>
<comment type="catalytic activity">
    <reaction evidence="7">
        <text>L-cysteinyl-[prolipoprotein] + a 1,2-diacyl-sn-glycero-3-phospho-(1'-sn-glycerol) = an S-1,2-diacyl-sn-glyceryl-L-cysteinyl-[prolipoprotein] + sn-glycerol 1-phosphate + H(+)</text>
        <dbReference type="Rhea" id="RHEA:56712"/>
        <dbReference type="Rhea" id="RHEA-COMP:14679"/>
        <dbReference type="Rhea" id="RHEA-COMP:14680"/>
        <dbReference type="ChEBI" id="CHEBI:15378"/>
        <dbReference type="ChEBI" id="CHEBI:29950"/>
        <dbReference type="ChEBI" id="CHEBI:57685"/>
        <dbReference type="ChEBI" id="CHEBI:64716"/>
        <dbReference type="ChEBI" id="CHEBI:140658"/>
        <dbReference type="EC" id="2.5.1.145"/>
    </reaction>
</comment>
<evidence type="ECO:0000256" key="4">
    <source>
        <dbReference type="ARBA" id="ARBA00022692"/>
    </source>
</evidence>
<organism evidence="8 9">
    <name type="scientific">Ponticaulis profundi</name>
    <dbReference type="NCBI Taxonomy" id="2665222"/>
    <lineage>
        <taxon>Bacteria</taxon>
        <taxon>Pseudomonadati</taxon>
        <taxon>Pseudomonadota</taxon>
        <taxon>Alphaproteobacteria</taxon>
        <taxon>Hyphomonadales</taxon>
        <taxon>Hyphomonadaceae</taxon>
        <taxon>Ponticaulis</taxon>
    </lineage>
</organism>
<feature type="transmembrane region" description="Helical" evidence="7">
    <location>
        <begin position="220"/>
        <end position="239"/>
    </location>
</feature>
<keyword evidence="9" id="KW-1185">Reference proteome</keyword>
<feature type="transmembrane region" description="Helical" evidence="7">
    <location>
        <begin position="116"/>
        <end position="135"/>
    </location>
</feature>
<dbReference type="InterPro" id="IPR001640">
    <property type="entry name" value="Lgt"/>
</dbReference>
<feature type="binding site" evidence="7">
    <location>
        <position position="161"/>
    </location>
    <ligand>
        <name>a 1,2-diacyl-sn-glycero-3-phospho-(1'-sn-glycerol)</name>
        <dbReference type="ChEBI" id="CHEBI:64716"/>
    </ligand>
</feature>
<dbReference type="RefSeq" id="WP_377379149.1">
    <property type="nucleotide sequence ID" value="NZ_JBHSSW010000013.1"/>
</dbReference>
<keyword evidence="6 7" id="KW-0472">Membrane</keyword>
<dbReference type="GO" id="GO:0008961">
    <property type="term" value="F:phosphatidylglycerol-prolipoprotein diacylglyceryl transferase activity"/>
    <property type="evidence" value="ECO:0007669"/>
    <property type="project" value="UniProtKB-EC"/>
</dbReference>
<evidence type="ECO:0000256" key="2">
    <source>
        <dbReference type="ARBA" id="ARBA00022475"/>
    </source>
</evidence>
<evidence type="ECO:0000256" key="6">
    <source>
        <dbReference type="ARBA" id="ARBA00023136"/>
    </source>
</evidence>
<reference evidence="9" key="1">
    <citation type="journal article" date="2019" name="Int. J. Syst. Evol. Microbiol.">
        <title>The Global Catalogue of Microorganisms (GCM) 10K type strain sequencing project: providing services to taxonomists for standard genome sequencing and annotation.</title>
        <authorList>
            <consortium name="The Broad Institute Genomics Platform"/>
            <consortium name="The Broad Institute Genome Sequencing Center for Infectious Disease"/>
            <person name="Wu L."/>
            <person name="Ma J."/>
        </authorList>
    </citation>
    <scope>NUCLEOTIDE SEQUENCE [LARGE SCALE GENOMIC DNA]</scope>
    <source>
        <strain evidence="9">CGMCC-1.15741</strain>
    </source>
</reference>
<evidence type="ECO:0000256" key="1">
    <source>
        <dbReference type="ARBA" id="ARBA00007150"/>
    </source>
</evidence>
<dbReference type="Pfam" id="PF01790">
    <property type="entry name" value="LGT"/>
    <property type="match status" value="1"/>
</dbReference>
<keyword evidence="5 7" id="KW-1133">Transmembrane helix</keyword>
<feature type="transmembrane region" description="Helical" evidence="7">
    <location>
        <begin position="32"/>
        <end position="54"/>
    </location>
</feature>
<dbReference type="PANTHER" id="PTHR30589:SF0">
    <property type="entry name" value="PHOSPHATIDYLGLYCEROL--PROLIPOPROTEIN DIACYLGLYCERYL TRANSFERASE"/>
    <property type="match status" value="1"/>
</dbReference>
<dbReference type="EMBL" id="JBHSSW010000013">
    <property type="protein sequence ID" value="MFC6198697.1"/>
    <property type="molecule type" value="Genomic_DNA"/>
</dbReference>
<dbReference type="EC" id="2.5.1.145" evidence="7"/>
<comment type="caution">
    <text evidence="8">The sequence shown here is derived from an EMBL/GenBank/DDBJ whole genome shotgun (WGS) entry which is preliminary data.</text>
</comment>
<feature type="transmembrane region" description="Helical" evidence="7">
    <location>
        <begin position="74"/>
        <end position="96"/>
    </location>
</feature>
<dbReference type="PANTHER" id="PTHR30589">
    <property type="entry name" value="PROLIPOPROTEIN DIACYLGLYCERYL TRANSFERASE"/>
    <property type="match status" value="1"/>
</dbReference>
<evidence type="ECO:0000313" key="9">
    <source>
        <dbReference type="Proteomes" id="UP001596303"/>
    </source>
</evidence>
<dbReference type="PROSITE" id="PS01311">
    <property type="entry name" value="LGT"/>
    <property type="match status" value="1"/>
</dbReference>
<evidence type="ECO:0000256" key="3">
    <source>
        <dbReference type="ARBA" id="ARBA00022679"/>
    </source>
</evidence>
<sequence>MSAALNFPEIYPAIISIPQFSLGSLTLGPINILWYAMAYIIGLVLGWRYAVALVKRPRLFGGTSPASVDVIDDFLFWATLGVILGGRIGYILFYQIPYQFDAIAQNPLMVLKIWEGGMAFHGGLIGVGLATWHVCRTHKIPLLRMTDIAAAATPIGLMLGRCANFINAELYGRHTSAPVGMIFPEGYGSGGPPQAFDWANQEWVYNGSEMPRHPSQLYEAGLEGVVLFIIIAALIWWFGALKRPGMVTGVFLLGYAIARSIAERFRLPDPFVDGLPDWITMGTLLSIPMILIGLFLILRSNKAQVPATQTEPTE</sequence>
<evidence type="ECO:0000313" key="8">
    <source>
        <dbReference type="EMBL" id="MFC6198697.1"/>
    </source>
</evidence>
<gene>
    <name evidence="7 8" type="primary">lgt</name>
    <name evidence="8" type="ORF">ACFQDM_11430</name>
</gene>
<keyword evidence="2 7" id="KW-1003">Cell membrane</keyword>
<comment type="pathway">
    <text evidence="7">Protein modification; lipoprotein biosynthesis (diacylglyceryl transfer).</text>
</comment>
<keyword evidence="3 7" id="KW-0808">Transferase</keyword>
<comment type="function">
    <text evidence="7">Catalyzes the transfer of the diacylglyceryl group from phosphatidylglycerol to the sulfhydryl group of the N-terminal cysteine of a prolipoprotein, the first step in the formation of mature lipoproteins.</text>
</comment>
<evidence type="ECO:0000256" key="7">
    <source>
        <dbReference type="HAMAP-Rule" id="MF_01147"/>
    </source>
</evidence>
<accession>A0ABW1SBP5</accession>
<dbReference type="NCBIfam" id="TIGR00544">
    <property type="entry name" value="lgt"/>
    <property type="match status" value="1"/>
</dbReference>
<feature type="transmembrane region" description="Helical" evidence="7">
    <location>
        <begin position="278"/>
        <end position="298"/>
    </location>
</feature>
<comment type="similarity">
    <text evidence="1 7">Belongs to the Lgt family.</text>
</comment>
<proteinExistence type="inferred from homology"/>
<evidence type="ECO:0000256" key="5">
    <source>
        <dbReference type="ARBA" id="ARBA00022989"/>
    </source>
</evidence>
<keyword evidence="4 7" id="KW-0812">Transmembrane</keyword>
<name>A0ABW1SBP5_9PROT</name>
<dbReference type="Proteomes" id="UP001596303">
    <property type="component" value="Unassembled WGS sequence"/>
</dbReference>
<protein>
    <recommendedName>
        <fullName evidence="7">Phosphatidylglycerol--prolipoprotein diacylglyceryl transferase</fullName>
        <ecNumber evidence="7">2.5.1.145</ecNumber>
    </recommendedName>
</protein>